<evidence type="ECO:0000256" key="4">
    <source>
        <dbReference type="ARBA" id="ARBA00022525"/>
    </source>
</evidence>
<reference evidence="8" key="1">
    <citation type="submission" date="2014-04" db="EMBL/GenBank/DDBJ databases">
        <title>Evolutionary Origins and Diversification of the Mycorrhizal Mutualists.</title>
        <authorList>
            <consortium name="DOE Joint Genome Institute"/>
            <consortium name="Mycorrhizal Genomics Consortium"/>
            <person name="Kohler A."/>
            <person name="Kuo A."/>
            <person name="Nagy L.G."/>
            <person name="Floudas D."/>
            <person name="Copeland A."/>
            <person name="Barry K.W."/>
            <person name="Cichocki N."/>
            <person name="Veneault-Fourrey C."/>
            <person name="LaButti K."/>
            <person name="Lindquist E.A."/>
            <person name="Lipzen A."/>
            <person name="Lundell T."/>
            <person name="Morin E."/>
            <person name="Murat C."/>
            <person name="Riley R."/>
            <person name="Ohm R."/>
            <person name="Sun H."/>
            <person name="Tunlid A."/>
            <person name="Henrissat B."/>
            <person name="Grigoriev I.V."/>
            <person name="Hibbett D.S."/>
            <person name="Martin F."/>
        </authorList>
    </citation>
    <scope>NUCLEOTIDE SEQUENCE [LARGE SCALE GENOMIC DNA]</scope>
    <source>
        <strain evidence="8">FD-334 SS-4</strain>
    </source>
</reference>
<dbReference type="GO" id="GO:0009277">
    <property type="term" value="C:fungal-type cell wall"/>
    <property type="evidence" value="ECO:0007669"/>
    <property type="project" value="InterPro"/>
</dbReference>
<evidence type="ECO:0000313" key="8">
    <source>
        <dbReference type="Proteomes" id="UP000054270"/>
    </source>
</evidence>
<feature type="signal peptide" evidence="6">
    <location>
        <begin position="1"/>
        <end position="16"/>
    </location>
</feature>
<evidence type="ECO:0000256" key="6">
    <source>
        <dbReference type="RuleBase" id="RU365009"/>
    </source>
</evidence>
<dbReference type="SMART" id="SM00075">
    <property type="entry name" value="HYDRO"/>
    <property type="match status" value="1"/>
</dbReference>
<dbReference type="Pfam" id="PF01185">
    <property type="entry name" value="Hydrophobin"/>
    <property type="match status" value="1"/>
</dbReference>
<accession>A0A0D2LG07</accession>
<evidence type="ECO:0000256" key="2">
    <source>
        <dbReference type="ARBA" id="ARBA00010446"/>
    </source>
</evidence>
<keyword evidence="4 6" id="KW-0964">Secreted</keyword>
<dbReference type="AlphaFoldDB" id="A0A0D2LG07"/>
<keyword evidence="6" id="KW-0732">Signal</keyword>
<feature type="chain" id="PRO_5013985268" description="Hydrophobin" evidence="6">
    <location>
        <begin position="17"/>
        <end position="111"/>
    </location>
</feature>
<keyword evidence="5 6" id="KW-1015">Disulfide bond</keyword>
<gene>
    <name evidence="7" type="ORF">HYPSUDRAFT_198830</name>
</gene>
<evidence type="ECO:0000256" key="5">
    <source>
        <dbReference type="ARBA" id="ARBA00023157"/>
    </source>
</evidence>
<dbReference type="GO" id="GO:0005199">
    <property type="term" value="F:structural constituent of cell wall"/>
    <property type="evidence" value="ECO:0007669"/>
    <property type="project" value="InterPro"/>
</dbReference>
<evidence type="ECO:0000313" key="7">
    <source>
        <dbReference type="EMBL" id="KJA26547.1"/>
    </source>
</evidence>
<evidence type="ECO:0000256" key="1">
    <source>
        <dbReference type="ARBA" id="ARBA00004191"/>
    </source>
</evidence>
<comment type="similarity">
    <text evidence="2 6">Belongs to the fungal hydrophobin family.</text>
</comment>
<name>A0A0D2LG07_HYPSF</name>
<dbReference type="InterPro" id="IPR001338">
    <property type="entry name" value="Class_I_Hydrophobin"/>
</dbReference>
<dbReference type="Proteomes" id="UP000054270">
    <property type="component" value="Unassembled WGS sequence"/>
</dbReference>
<comment type="subcellular location">
    <subcellularLocation>
        <location evidence="1 6">Secreted</location>
        <location evidence="1 6">Cell wall</location>
    </subcellularLocation>
</comment>
<evidence type="ECO:0000256" key="3">
    <source>
        <dbReference type="ARBA" id="ARBA00022512"/>
    </source>
</evidence>
<protein>
    <recommendedName>
        <fullName evidence="6">Hydrophobin</fullName>
    </recommendedName>
</protein>
<dbReference type="STRING" id="945553.A0A0D2LG07"/>
<sequence>MRFAFVTLALACLAAATPTRRTDGLPCNTGTVQCCQSTQSASSLSPQTVQKLGLLGVVVGDLVGLVGLTCNPITVIGTGSNSCNQQTVCCENNNFTNDLIAIGCTPINISA</sequence>
<dbReference type="CDD" id="cd23507">
    <property type="entry name" value="hydrophobin_I"/>
    <property type="match status" value="1"/>
</dbReference>
<proteinExistence type="inferred from homology"/>
<keyword evidence="3 6" id="KW-0134">Cell wall</keyword>
<keyword evidence="8" id="KW-1185">Reference proteome</keyword>
<dbReference type="EMBL" id="KN817527">
    <property type="protein sequence ID" value="KJA26547.1"/>
    <property type="molecule type" value="Genomic_DNA"/>
</dbReference>
<dbReference type="OrthoDB" id="2922955at2759"/>
<dbReference type="OMA" id="CGAHPVC"/>
<organism evidence="7 8">
    <name type="scientific">Hypholoma sublateritium (strain FD-334 SS-4)</name>
    <dbReference type="NCBI Taxonomy" id="945553"/>
    <lineage>
        <taxon>Eukaryota</taxon>
        <taxon>Fungi</taxon>
        <taxon>Dikarya</taxon>
        <taxon>Basidiomycota</taxon>
        <taxon>Agaricomycotina</taxon>
        <taxon>Agaricomycetes</taxon>
        <taxon>Agaricomycetidae</taxon>
        <taxon>Agaricales</taxon>
        <taxon>Agaricineae</taxon>
        <taxon>Strophariaceae</taxon>
        <taxon>Hypholoma</taxon>
    </lineage>
</organism>